<dbReference type="Gene3D" id="1.10.10.60">
    <property type="entry name" value="Homeodomain-like"/>
    <property type="match status" value="1"/>
</dbReference>
<proteinExistence type="predicted"/>
<name>A0A915DIN4_9BILA</name>
<dbReference type="Proteomes" id="UP000887574">
    <property type="component" value="Unplaced"/>
</dbReference>
<dbReference type="WBParaSite" id="jg19867">
    <property type="protein sequence ID" value="jg19867"/>
    <property type="gene ID" value="jg19867"/>
</dbReference>
<keyword evidence="1" id="KW-1185">Reference proteome</keyword>
<protein>
    <submittedName>
        <fullName evidence="2">Brinker DNA-binding domain-containing protein</fullName>
    </submittedName>
</protein>
<evidence type="ECO:0000313" key="1">
    <source>
        <dbReference type="Proteomes" id="UP000887574"/>
    </source>
</evidence>
<organism evidence="1 2">
    <name type="scientific">Ditylenchus dipsaci</name>
    <dbReference type="NCBI Taxonomy" id="166011"/>
    <lineage>
        <taxon>Eukaryota</taxon>
        <taxon>Metazoa</taxon>
        <taxon>Ecdysozoa</taxon>
        <taxon>Nematoda</taxon>
        <taxon>Chromadorea</taxon>
        <taxon>Rhabditida</taxon>
        <taxon>Tylenchina</taxon>
        <taxon>Tylenchomorpha</taxon>
        <taxon>Sphaerularioidea</taxon>
        <taxon>Anguinidae</taxon>
        <taxon>Anguininae</taxon>
        <taxon>Ditylenchus</taxon>
    </lineage>
</organism>
<sequence>MSTAYLLSLSDDEEEGNETKQARKLSFYTTAYKLEAINYAKQVSIHAASTKFRVDRKRVREWIKNERKFHVLNDPLAK</sequence>
<evidence type="ECO:0000313" key="2">
    <source>
        <dbReference type="WBParaSite" id="jg19867"/>
    </source>
</evidence>
<accession>A0A915DIN4</accession>
<dbReference type="AlphaFoldDB" id="A0A915DIN4"/>
<reference evidence="2" key="1">
    <citation type="submission" date="2022-11" db="UniProtKB">
        <authorList>
            <consortium name="WormBaseParasite"/>
        </authorList>
    </citation>
    <scope>IDENTIFICATION</scope>
</reference>